<reference evidence="2 3" key="1">
    <citation type="submission" date="2018-07" db="EMBL/GenBank/DDBJ databases">
        <title>Genome sequences of Haloplanus aerogenes JCM 16430T.</title>
        <authorList>
            <person name="Kim Y.B."/>
            <person name="Roh S.W."/>
        </authorList>
    </citation>
    <scope>NUCLEOTIDE SEQUENCE [LARGE SCALE GENOMIC DNA]</scope>
    <source>
        <strain evidence="2 3">JCM 16430</strain>
    </source>
</reference>
<sequence>MDFVCSADRLRSAVVEYRGAEAPIWTRTGGVFGAPYGRAECSGSRTPLTRGPVLGLHTHPPWRTGSGTRRSTVGACTSFPRYSGSEAKAHGFSRGTKPTTGEQTTGHDRPDIPTF</sequence>
<gene>
    <name evidence="2" type="ORF">DU502_12145</name>
</gene>
<evidence type="ECO:0000313" key="2">
    <source>
        <dbReference type="EMBL" id="AZH26060.1"/>
    </source>
</evidence>
<proteinExistence type="predicted"/>
<dbReference type="KEGG" id="haer:DU502_12145"/>
<dbReference type="Proteomes" id="UP000282007">
    <property type="component" value="Chromosome"/>
</dbReference>
<dbReference type="EMBL" id="CP034145">
    <property type="protein sequence ID" value="AZH26060.1"/>
    <property type="molecule type" value="Genomic_DNA"/>
</dbReference>
<evidence type="ECO:0000256" key="1">
    <source>
        <dbReference type="SAM" id="MobiDB-lite"/>
    </source>
</evidence>
<evidence type="ECO:0000313" key="3">
    <source>
        <dbReference type="Proteomes" id="UP000282007"/>
    </source>
</evidence>
<feature type="compositionally biased region" description="Basic and acidic residues" evidence="1">
    <location>
        <begin position="105"/>
        <end position="115"/>
    </location>
</feature>
<feature type="compositionally biased region" description="Polar residues" evidence="1">
    <location>
        <begin position="65"/>
        <end position="75"/>
    </location>
</feature>
<organism evidence="2 3">
    <name type="scientific">Haloplanus aerogenes</name>
    <dbReference type="NCBI Taxonomy" id="660522"/>
    <lineage>
        <taxon>Archaea</taxon>
        <taxon>Methanobacteriati</taxon>
        <taxon>Methanobacteriota</taxon>
        <taxon>Stenosarchaea group</taxon>
        <taxon>Halobacteria</taxon>
        <taxon>Halobacteriales</taxon>
        <taxon>Haloferacaceae</taxon>
        <taxon>Haloplanus</taxon>
    </lineage>
</organism>
<keyword evidence="3" id="KW-1185">Reference proteome</keyword>
<protein>
    <submittedName>
        <fullName evidence="2">Uncharacterized protein</fullName>
    </submittedName>
</protein>
<accession>A0A3G8QUH4</accession>
<name>A0A3G8QUH4_9EURY</name>
<feature type="region of interest" description="Disordered" evidence="1">
    <location>
        <begin position="42"/>
        <end position="115"/>
    </location>
</feature>
<dbReference type="AlphaFoldDB" id="A0A3G8QUH4"/>